<keyword evidence="3 7" id="KW-0489">Methyltransferase</keyword>
<dbReference type="GO" id="GO:0005829">
    <property type="term" value="C:cytosol"/>
    <property type="evidence" value="ECO:0007669"/>
    <property type="project" value="TreeGrafter"/>
</dbReference>
<dbReference type="GO" id="GO:0003723">
    <property type="term" value="F:RNA binding"/>
    <property type="evidence" value="ECO:0007669"/>
    <property type="project" value="UniProtKB-UniRule"/>
</dbReference>
<dbReference type="InterPro" id="IPR029063">
    <property type="entry name" value="SAM-dependent_MTases_sf"/>
</dbReference>
<comment type="subcellular location">
    <subcellularLocation>
        <location evidence="7">Cytoplasm</location>
    </subcellularLocation>
</comment>
<dbReference type="HAMAP" id="MF_00607">
    <property type="entry name" value="16SrRNA_methyltr_A"/>
    <property type="match status" value="1"/>
</dbReference>
<evidence type="ECO:0000256" key="8">
    <source>
        <dbReference type="PROSITE-ProRule" id="PRU01026"/>
    </source>
</evidence>
<evidence type="ECO:0000313" key="11">
    <source>
        <dbReference type="Proteomes" id="UP000177122"/>
    </source>
</evidence>
<dbReference type="Proteomes" id="UP000177122">
    <property type="component" value="Unassembled WGS sequence"/>
</dbReference>
<keyword evidence="4 7" id="KW-0808">Transferase</keyword>
<dbReference type="PROSITE" id="PS51689">
    <property type="entry name" value="SAM_RNA_A_N6_MT"/>
    <property type="match status" value="1"/>
</dbReference>
<dbReference type="PANTHER" id="PTHR11727">
    <property type="entry name" value="DIMETHYLADENOSINE TRANSFERASE"/>
    <property type="match status" value="1"/>
</dbReference>
<feature type="binding site" evidence="7 8">
    <location>
        <position position="15"/>
    </location>
    <ligand>
        <name>S-adenosyl-L-methionine</name>
        <dbReference type="ChEBI" id="CHEBI:59789"/>
    </ligand>
</feature>
<sequence>MKNIQAKKSLGQNFLRSETTIEKIIDASGIFPGDIVIEVGPGEGALTNALLNAGAHVIAIEKDTRCIPILTDRFADALRDGHLILLEGDILEKNITRELFDELLGNVPTYKVVANIPYYITGMLFRYFLEEHRAPSQLTFLVQKEVAEQIVSRNKKETILSLSIKIFGDPVYVATVPKESFDPVPKVDSAILMITNISKQRIEDFTEKEFFTLIKAGFRAKRKMLVGNLSEGLGIHKDKIIEYFDELSIDKKARGEDLPIGTWMWLTKKISSHTKHPHEK</sequence>
<comment type="function">
    <text evidence="7">Specifically dimethylates two adjacent adenosines (A1518 and A1519) in the loop of a conserved hairpin near the 3'-end of 16S rRNA in the 30S particle. May play a critical role in biogenesis of 30S subunits.</text>
</comment>
<dbReference type="Gene3D" id="1.10.8.100">
    <property type="entry name" value="Ribosomal RNA adenine dimethylase-like, domain 2"/>
    <property type="match status" value="1"/>
</dbReference>
<feature type="binding site" evidence="7 8">
    <location>
        <position position="40"/>
    </location>
    <ligand>
        <name>S-adenosyl-L-methionine</name>
        <dbReference type="ChEBI" id="CHEBI:59789"/>
    </ligand>
</feature>
<keyword evidence="6 7" id="KW-0694">RNA-binding</keyword>
<dbReference type="SUPFAM" id="SSF53335">
    <property type="entry name" value="S-adenosyl-L-methionine-dependent methyltransferases"/>
    <property type="match status" value="1"/>
</dbReference>
<accession>A0A1G2CXV1</accession>
<proteinExistence type="inferred from homology"/>
<feature type="domain" description="Ribosomal RNA adenine methylase transferase N-terminal" evidence="9">
    <location>
        <begin position="20"/>
        <end position="198"/>
    </location>
</feature>
<evidence type="ECO:0000256" key="6">
    <source>
        <dbReference type="ARBA" id="ARBA00022884"/>
    </source>
</evidence>
<evidence type="ECO:0000256" key="7">
    <source>
        <dbReference type="HAMAP-Rule" id="MF_00607"/>
    </source>
</evidence>
<feature type="binding site" evidence="7 8">
    <location>
        <position position="13"/>
    </location>
    <ligand>
        <name>S-adenosyl-L-methionine</name>
        <dbReference type="ChEBI" id="CHEBI:59789"/>
    </ligand>
</feature>
<evidence type="ECO:0000313" key="10">
    <source>
        <dbReference type="EMBL" id="OGZ06213.1"/>
    </source>
</evidence>
<comment type="catalytic activity">
    <reaction evidence="7">
        <text>adenosine(1518)/adenosine(1519) in 16S rRNA + 4 S-adenosyl-L-methionine = N(6)-dimethyladenosine(1518)/N(6)-dimethyladenosine(1519) in 16S rRNA + 4 S-adenosyl-L-homocysteine + 4 H(+)</text>
        <dbReference type="Rhea" id="RHEA:19609"/>
        <dbReference type="Rhea" id="RHEA-COMP:10232"/>
        <dbReference type="Rhea" id="RHEA-COMP:10233"/>
        <dbReference type="ChEBI" id="CHEBI:15378"/>
        <dbReference type="ChEBI" id="CHEBI:57856"/>
        <dbReference type="ChEBI" id="CHEBI:59789"/>
        <dbReference type="ChEBI" id="CHEBI:74411"/>
        <dbReference type="ChEBI" id="CHEBI:74493"/>
        <dbReference type="EC" id="2.1.1.182"/>
    </reaction>
</comment>
<dbReference type="Gene3D" id="3.40.50.150">
    <property type="entry name" value="Vaccinia Virus protein VP39"/>
    <property type="match status" value="1"/>
</dbReference>
<evidence type="ECO:0000256" key="3">
    <source>
        <dbReference type="ARBA" id="ARBA00022603"/>
    </source>
</evidence>
<reference evidence="10 11" key="1">
    <citation type="journal article" date="2016" name="Nat. Commun.">
        <title>Thousands of microbial genomes shed light on interconnected biogeochemical processes in an aquifer system.</title>
        <authorList>
            <person name="Anantharaman K."/>
            <person name="Brown C.T."/>
            <person name="Hug L.A."/>
            <person name="Sharon I."/>
            <person name="Castelle C.J."/>
            <person name="Probst A.J."/>
            <person name="Thomas B.C."/>
            <person name="Singh A."/>
            <person name="Wilkins M.J."/>
            <person name="Karaoz U."/>
            <person name="Brodie E.L."/>
            <person name="Williams K.H."/>
            <person name="Hubbard S.S."/>
            <person name="Banfield J.F."/>
        </authorList>
    </citation>
    <scope>NUCLEOTIDE SEQUENCE [LARGE SCALE GENOMIC DNA]</scope>
</reference>
<feature type="binding site" evidence="7 8">
    <location>
        <position position="115"/>
    </location>
    <ligand>
        <name>S-adenosyl-L-methionine</name>
        <dbReference type="ChEBI" id="CHEBI:59789"/>
    </ligand>
</feature>
<dbReference type="InterPro" id="IPR020598">
    <property type="entry name" value="rRNA_Ade_methylase_Trfase_N"/>
</dbReference>
<dbReference type="InterPro" id="IPR011530">
    <property type="entry name" value="rRNA_adenine_dimethylase"/>
</dbReference>
<dbReference type="InterPro" id="IPR023165">
    <property type="entry name" value="rRNA_Ade_diMease-like_C"/>
</dbReference>
<evidence type="ECO:0000259" key="9">
    <source>
        <dbReference type="SMART" id="SM00650"/>
    </source>
</evidence>
<dbReference type="GO" id="GO:0052908">
    <property type="term" value="F:16S rRNA (adenine(1518)-N(6)/adenine(1519)-N(6))-dimethyltransferase activity"/>
    <property type="evidence" value="ECO:0007669"/>
    <property type="project" value="UniProtKB-EC"/>
</dbReference>
<evidence type="ECO:0000256" key="4">
    <source>
        <dbReference type="ARBA" id="ARBA00022679"/>
    </source>
</evidence>
<gene>
    <name evidence="7" type="primary">rsmA</name>
    <name evidence="7" type="synonym">ksgA</name>
    <name evidence="10" type="ORF">A2845_00175</name>
</gene>
<keyword evidence="1 7" id="KW-0963">Cytoplasm</keyword>
<evidence type="ECO:0000256" key="2">
    <source>
        <dbReference type="ARBA" id="ARBA00022552"/>
    </source>
</evidence>
<dbReference type="EMBL" id="MHLI01000004">
    <property type="protein sequence ID" value="OGZ06213.1"/>
    <property type="molecule type" value="Genomic_DNA"/>
</dbReference>
<dbReference type="AlphaFoldDB" id="A0A1G2CXV1"/>
<dbReference type="PROSITE" id="PS01131">
    <property type="entry name" value="RRNA_A_DIMETH"/>
    <property type="match status" value="1"/>
</dbReference>
<name>A0A1G2CXV1_9BACT</name>
<protein>
    <recommendedName>
        <fullName evidence="7">Ribosomal RNA small subunit methyltransferase A</fullName>
        <ecNumber evidence="7">2.1.1.182</ecNumber>
    </recommendedName>
    <alternativeName>
        <fullName evidence="7">16S rRNA (adenine(1518)-N(6)/adenine(1519)-N(6))-dimethyltransferase</fullName>
    </alternativeName>
    <alternativeName>
        <fullName evidence="7">16S rRNA dimethyladenosine transferase</fullName>
    </alternativeName>
    <alternativeName>
        <fullName evidence="7">16S rRNA dimethylase</fullName>
    </alternativeName>
    <alternativeName>
        <fullName evidence="7">S-adenosylmethionine-6-N', N'-adenosyl(rRNA) dimethyltransferase</fullName>
    </alternativeName>
</protein>
<comment type="similarity">
    <text evidence="7">Belongs to the class I-like SAM-binding methyltransferase superfamily. rRNA adenine N(6)-methyltransferase family. RsmA subfamily.</text>
</comment>
<evidence type="ECO:0000256" key="5">
    <source>
        <dbReference type="ARBA" id="ARBA00022691"/>
    </source>
</evidence>
<dbReference type="PANTHER" id="PTHR11727:SF7">
    <property type="entry name" value="DIMETHYLADENOSINE TRANSFERASE-RELATED"/>
    <property type="match status" value="1"/>
</dbReference>
<dbReference type="SMART" id="SM00650">
    <property type="entry name" value="rADc"/>
    <property type="match status" value="1"/>
</dbReference>
<dbReference type="InterPro" id="IPR020596">
    <property type="entry name" value="rRNA_Ade_Mease_Trfase_CS"/>
</dbReference>
<comment type="caution">
    <text evidence="10">The sequence shown here is derived from an EMBL/GenBank/DDBJ whole genome shotgun (WGS) entry which is preliminary data.</text>
</comment>
<evidence type="ECO:0000256" key="1">
    <source>
        <dbReference type="ARBA" id="ARBA00022490"/>
    </source>
</evidence>
<feature type="binding site" evidence="7 8">
    <location>
        <position position="89"/>
    </location>
    <ligand>
        <name>S-adenosyl-L-methionine</name>
        <dbReference type="ChEBI" id="CHEBI:59789"/>
    </ligand>
</feature>
<dbReference type="CDD" id="cd02440">
    <property type="entry name" value="AdoMet_MTases"/>
    <property type="match status" value="1"/>
</dbReference>
<feature type="binding site" evidence="7 8">
    <location>
        <position position="61"/>
    </location>
    <ligand>
        <name>S-adenosyl-L-methionine</name>
        <dbReference type="ChEBI" id="CHEBI:59789"/>
    </ligand>
</feature>
<keyword evidence="5 7" id="KW-0949">S-adenosyl-L-methionine</keyword>
<dbReference type="Pfam" id="PF00398">
    <property type="entry name" value="RrnaAD"/>
    <property type="match status" value="1"/>
</dbReference>
<dbReference type="EC" id="2.1.1.182" evidence="7"/>
<organism evidence="10 11">
    <name type="scientific">Candidatus Lloydbacteria bacterium RIFCSPHIGHO2_01_FULL_49_22</name>
    <dbReference type="NCBI Taxonomy" id="1798658"/>
    <lineage>
        <taxon>Bacteria</taxon>
        <taxon>Candidatus Lloydiibacteriota</taxon>
    </lineage>
</organism>
<keyword evidence="2 7" id="KW-0698">rRNA processing</keyword>
<dbReference type="NCBIfam" id="TIGR00755">
    <property type="entry name" value="ksgA"/>
    <property type="match status" value="1"/>
</dbReference>
<dbReference type="InterPro" id="IPR001737">
    <property type="entry name" value="KsgA/Erm"/>
</dbReference>